<evidence type="ECO:0000256" key="1">
    <source>
        <dbReference type="SAM" id="Phobius"/>
    </source>
</evidence>
<evidence type="ECO:0000313" key="4">
    <source>
        <dbReference type="Proteomes" id="UP000288716"/>
    </source>
</evidence>
<keyword evidence="1" id="KW-0472">Membrane</keyword>
<feature type="transmembrane region" description="Helical" evidence="1">
    <location>
        <begin position="226"/>
        <end position="248"/>
    </location>
</feature>
<comment type="caution">
    <text evidence="3">The sequence shown here is derived from an EMBL/GenBank/DDBJ whole genome shotgun (WGS) entry which is preliminary data.</text>
</comment>
<keyword evidence="1" id="KW-0812">Transmembrane</keyword>
<protein>
    <submittedName>
        <fullName evidence="3">CD209 antigen-like protein A isoform X2</fullName>
    </submittedName>
</protein>
<feature type="domain" description="C-type lectin" evidence="2">
    <location>
        <begin position="10"/>
        <end position="122"/>
    </location>
</feature>
<dbReference type="SUPFAM" id="SSF56436">
    <property type="entry name" value="C-type lectin-like"/>
    <property type="match status" value="1"/>
</dbReference>
<dbReference type="VEuPathDB" id="VectorBase:LDEU012458"/>
<dbReference type="AlphaFoldDB" id="A0A443RW35"/>
<dbReference type="EMBL" id="NCKV01024726">
    <property type="protein sequence ID" value="RWS19582.1"/>
    <property type="molecule type" value="Genomic_DNA"/>
</dbReference>
<dbReference type="STRING" id="299467.A0A443RW35"/>
<evidence type="ECO:0000313" key="3">
    <source>
        <dbReference type="EMBL" id="RWS19582.1"/>
    </source>
</evidence>
<dbReference type="InterPro" id="IPR050111">
    <property type="entry name" value="C-type_lectin/snaclec_domain"/>
</dbReference>
<dbReference type="InterPro" id="IPR016186">
    <property type="entry name" value="C-type_lectin-like/link_sf"/>
</dbReference>
<feature type="non-terminal residue" evidence="3">
    <location>
        <position position="1"/>
    </location>
</feature>
<gene>
    <name evidence="3" type="ORF">B4U80_14404</name>
</gene>
<organism evidence="3 4">
    <name type="scientific">Leptotrombidium deliense</name>
    <dbReference type="NCBI Taxonomy" id="299467"/>
    <lineage>
        <taxon>Eukaryota</taxon>
        <taxon>Metazoa</taxon>
        <taxon>Ecdysozoa</taxon>
        <taxon>Arthropoda</taxon>
        <taxon>Chelicerata</taxon>
        <taxon>Arachnida</taxon>
        <taxon>Acari</taxon>
        <taxon>Acariformes</taxon>
        <taxon>Trombidiformes</taxon>
        <taxon>Prostigmata</taxon>
        <taxon>Anystina</taxon>
        <taxon>Parasitengona</taxon>
        <taxon>Trombiculoidea</taxon>
        <taxon>Trombiculidae</taxon>
        <taxon>Leptotrombidium</taxon>
    </lineage>
</organism>
<name>A0A443RW35_9ACAR</name>
<keyword evidence="4" id="KW-1185">Reference proteome</keyword>
<accession>A0A443RW35</accession>
<proteinExistence type="predicted"/>
<dbReference type="Proteomes" id="UP000288716">
    <property type="component" value="Unassembled WGS sequence"/>
</dbReference>
<reference evidence="3 4" key="1">
    <citation type="journal article" date="2018" name="Gigascience">
        <title>Genomes of trombidid mites reveal novel predicted allergens and laterally-transferred genes associated with secondary metabolism.</title>
        <authorList>
            <person name="Dong X."/>
            <person name="Chaisiri K."/>
            <person name="Xia D."/>
            <person name="Armstrong S.D."/>
            <person name="Fang Y."/>
            <person name="Donnelly M.J."/>
            <person name="Kadowaki T."/>
            <person name="McGarry J.W."/>
            <person name="Darby A.C."/>
            <person name="Makepeace B.L."/>
        </authorList>
    </citation>
    <scope>NUCLEOTIDE SEQUENCE [LARGE SCALE GENOMIC DNA]</scope>
    <source>
        <strain evidence="3">UoL-UT</strain>
    </source>
</reference>
<dbReference type="OrthoDB" id="6515532at2759"/>
<dbReference type="Gene3D" id="3.10.100.10">
    <property type="entry name" value="Mannose-Binding Protein A, subunit A"/>
    <property type="match status" value="1"/>
</dbReference>
<dbReference type="Pfam" id="PF00059">
    <property type="entry name" value="Lectin_C"/>
    <property type="match status" value="1"/>
</dbReference>
<keyword evidence="1" id="KW-1133">Transmembrane helix</keyword>
<dbReference type="SMART" id="SM00034">
    <property type="entry name" value="CLECT"/>
    <property type="match status" value="1"/>
</dbReference>
<dbReference type="PANTHER" id="PTHR22803">
    <property type="entry name" value="MANNOSE, PHOSPHOLIPASE, LECTIN RECEPTOR RELATED"/>
    <property type="match status" value="1"/>
</dbReference>
<dbReference type="InterPro" id="IPR016187">
    <property type="entry name" value="CTDL_fold"/>
</dbReference>
<dbReference type="CDD" id="cd00037">
    <property type="entry name" value="CLECT"/>
    <property type="match status" value="1"/>
</dbReference>
<sequence length="249" mass="28581">CYQKNQSGLIVAKCYYFEKFQVTFKEANELCKSMNATLLSINDEEENEFVNRKIIFNENYWTAAVRIIRNQRLFAFINGEIFDYTRWAKNEPQHGQSLNCVRSTNGLWFASDCSEKYSFICEATFFASNSSNIQSSSLSASSLIDTHSKHLMSLDERTTKANKYLNVLKARDTKIVELMTKIIDGEEINGDTQLRRASNLKRVIGKRSVDTSVTSEQIIKELQENVLRLTAFSYALAFFNLVTFGFVIL</sequence>
<dbReference type="InterPro" id="IPR001304">
    <property type="entry name" value="C-type_lectin-like"/>
</dbReference>
<evidence type="ECO:0000259" key="2">
    <source>
        <dbReference type="PROSITE" id="PS50041"/>
    </source>
</evidence>
<dbReference type="PROSITE" id="PS50041">
    <property type="entry name" value="C_TYPE_LECTIN_2"/>
    <property type="match status" value="1"/>
</dbReference>